<dbReference type="InterPro" id="IPR008271">
    <property type="entry name" value="Ser/Thr_kinase_AS"/>
</dbReference>
<dbReference type="Proteomes" id="UP000224006">
    <property type="component" value="Chromosome V"/>
</dbReference>
<dbReference type="PROSITE" id="PS00107">
    <property type="entry name" value="PROTEIN_KINASE_ATP"/>
    <property type="match status" value="1"/>
</dbReference>
<dbReference type="SUPFAM" id="SSF56112">
    <property type="entry name" value="Protein kinase-like (PK-like)"/>
    <property type="match status" value="1"/>
</dbReference>
<dbReference type="PROSITE" id="PS00108">
    <property type="entry name" value="PROTEIN_KINASE_ST"/>
    <property type="match status" value="1"/>
</dbReference>
<keyword evidence="8" id="KW-0472">Membrane</keyword>
<feature type="domain" description="Protein kinase" evidence="11">
    <location>
        <begin position="66"/>
        <end position="328"/>
    </location>
</feature>
<feature type="compositionally biased region" description="Acidic residues" evidence="10">
    <location>
        <begin position="1534"/>
        <end position="1544"/>
    </location>
</feature>
<feature type="region of interest" description="Disordered" evidence="10">
    <location>
        <begin position="1197"/>
        <end position="1248"/>
    </location>
</feature>
<feature type="compositionally biased region" description="Polar residues" evidence="10">
    <location>
        <begin position="1221"/>
        <end position="1237"/>
    </location>
</feature>
<dbReference type="EMBL" id="NWUJ01000005">
    <property type="protein sequence ID" value="PFH35193.1"/>
    <property type="molecule type" value="Genomic_DNA"/>
</dbReference>
<evidence type="ECO:0000313" key="13">
    <source>
        <dbReference type="Proteomes" id="UP000224006"/>
    </source>
</evidence>
<evidence type="ECO:0000256" key="2">
    <source>
        <dbReference type="ARBA" id="ARBA00004308"/>
    </source>
</evidence>
<feature type="compositionally biased region" description="Polar residues" evidence="10">
    <location>
        <begin position="1113"/>
        <end position="1127"/>
    </location>
</feature>
<dbReference type="InterPro" id="IPR047117">
    <property type="entry name" value="PERK1-13-like"/>
</dbReference>
<feature type="region of interest" description="Disordered" evidence="10">
    <location>
        <begin position="1723"/>
        <end position="1793"/>
    </location>
</feature>
<feature type="region of interest" description="Disordered" evidence="10">
    <location>
        <begin position="1327"/>
        <end position="1401"/>
    </location>
</feature>
<sequence>MEAGPEGCGRGRGRAGVARVRTPASSEGVDKVGGQTESPVCGRCDDDALNDICLEYSYEELYVATAGFSVVVGQGAYGSVYEGVLRDGGSVAVKWLHKPTEAGFEKEVQVLSKFRHPNLVILMGFARHGTDRFLVYELLPGGDVGARLQKGPLLSWQDRLCLALDSASALSHLQHHSPQVFHRDIKTANILLDKHNNAKVADFGLACLAKKGADACPVKQTAGTVGYADPKYISSAVVTEKTEVYSFGMVLLELLTARPPAVLNADGSITYLLTTIGTSIWRTLRYVDSRAKFPPHIAHSIAVLAFSCIQDDEQFRPSFYNIVQQLRLLCTSVNLLPTPSPALGRAVAQAAAAAAAVGATKASSLPAPRAQLQGASHREPPGAADKKSIAAGREAHKRSKGSRREDHKPLRDKRIAGVTVNVKETDTLFSGLDASVALAETSAHLPIGEDKRRTSTAAHRTVDQEDVEADFPCANGLKPLDQRASATLERRRSESRQYAGVTADALPSWQLENHQAARCRDRAIERQRCDSAAQEGPGTGEERTREQAARDSDTRQIRSVAPCTTPETTDACRPANALLGFVRARVPLTNREEKTCSERPSLASSSGDRPQACVSHVSKDDHSSRASQTAVARFPSALDGDRDKRRGVPVLPADSRRDHAALACTTWREATSTESARRGKSHDKAPRAKAIPRLRQALPSSPYPETAGAKPLAVAQSCCSRSSTCGVPAQPSCRIASTSCISPTQAPAANQCSASRYPAVPSSCLAVGAADLSSHGRSCSHPMQNVPRLVCDEGAAQAQCGSAPARRQNLGNNHLSFRGGGAGSRDVAKEPRGATQRAAVAPPSKATAPSFASFQVLAARPAAAGREPFRLEQYGCRMDAYSRYRICDSPESPAGSYSSGCALTSSPFPFEGTGAACQGLSFDRDRHWRLSAPHRRRASFPCDRLEVRDRGGDRSPYQQFQRQHASLPSPYGWLGGGQGACRGSLEALASPAACREIQTFSGDCFRRKEASDGRACAPRSVQPEAAEGTEREYAEARQTPGLVACALQSTQRMRSKHLRYSVSKEHRIMQQSEARTSHHLQGLHNSAGLYEDVNGVFRAVWSSSILRPKRQASDATSEKPQAPPDSTDNVKKFFGCSDGVAEASADVSSSTCSDHNRSGSPQGGPVSPGCSVPDGCALIRQTGSLGLVSVKLDKRSVSGGSVADGSTSTTAPATAPPTERSACSTTARGVTAESRTGSLRPAPAAACPSEVATRDQAVRPLLHQETLQWLERPFSAPLESAEFMSPALSGAPSVELLKRHSEFLGDASCGRPASLAAVASSDRIQKSFSAAESPDEAPAARSSRGSGAAPSGPRTLRLSHSLGGAACSLPPPDRDGSSSAKNGLLCEGAPSQESVSEPETPPLPTAGECLAPEGVKVSKADLPCGVDVPPEDTLSPAPCDPGQPAGAAELTVATGAICEQEKSLKTPWRPFAGWTDWGKLWACQSSATATTTEDADPAELGASTENSTQLFGEARVDGSRELSADVSEPAGSTESDEGGVEQDIGDNATKDNDRPDGDADCTTQVTSAAWEEEPDAAETQPRITRGETDEAAESLPPSPNMKTEELLPAARGQDGLRDFFASLFSARLHPPATASSGQQPRPASQASISLSPELRELTSDSLSSCSSPSSAAGPSRRAQLTRTSTSSCTSPATPCNETSHLQSPSSARAVRSSFLLDELPALAEEGRTDSVDETHARECGDPSRDESQDTQEDRHHTSGDPFFEKAEATESTAEDEGEGFCEPGSKKDLPRNAFRSKTFLRALSGPKTIRHIQGRDVPPFETSALGSDPAIQEMRAERARRFLAGGGL</sequence>
<name>A0A2A9MHS3_BESBE</name>
<feature type="compositionally biased region" description="Basic and acidic residues" evidence="10">
    <location>
        <begin position="540"/>
        <end position="556"/>
    </location>
</feature>
<keyword evidence="7" id="KW-1133">Transmembrane helix</keyword>
<dbReference type="PROSITE" id="PS50011">
    <property type="entry name" value="PROTEIN_KINASE_DOM"/>
    <property type="match status" value="1"/>
</dbReference>
<feature type="compositionally biased region" description="Polar residues" evidence="10">
    <location>
        <begin position="1696"/>
        <end position="1706"/>
    </location>
</feature>
<evidence type="ECO:0000256" key="1">
    <source>
        <dbReference type="ARBA" id="ARBA00004196"/>
    </source>
</evidence>
<feature type="compositionally biased region" description="Low complexity" evidence="10">
    <location>
        <begin position="1158"/>
        <end position="1168"/>
    </location>
</feature>
<feature type="region of interest" description="Disordered" evidence="10">
    <location>
        <begin position="668"/>
        <end position="689"/>
    </location>
</feature>
<feature type="compositionally biased region" description="Gly residues" evidence="10">
    <location>
        <begin position="1"/>
        <end position="10"/>
    </location>
</feature>
<evidence type="ECO:0000259" key="11">
    <source>
        <dbReference type="PROSITE" id="PS50011"/>
    </source>
</evidence>
<keyword evidence="5 9" id="KW-0547">Nucleotide-binding</keyword>
<dbReference type="Gene3D" id="3.30.200.20">
    <property type="entry name" value="Phosphorylase Kinase, domain 1"/>
    <property type="match status" value="1"/>
</dbReference>
<feature type="compositionally biased region" description="Low complexity" evidence="10">
    <location>
        <begin position="1206"/>
        <end position="1218"/>
    </location>
</feature>
<feature type="binding site" evidence="9">
    <location>
        <position position="94"/>
    </location>
    <ligand>
        <name>ATP</name>
        <dbReference type="ChEBI" id="CHEBI:30616"/>
    </ligand>
</feature>
<dbReference type="Pfam" id="PF00069">
    <property type="entry name" value="Pkinase"/>
    <property type="match status" value="1"/>
</dbReference>
<evidence type="ECO:0000256" key="10">
    <source>
        <dbReference type="SAM" id="MobiDB-lite"/>
    </source>
</evidence>
<dbReference type="PANTHER" id="PTHR47982:SF70">
    <property type="entry name" value="PROTEIN KINASE SUPERFAMILY PROTEIN"/>
    <property type="match status" value="1"/>
</dbReference>
<accession>A0A2A9MHS3</accession>
<feature type="compositionally biased region" description="Polar residues" evidence="10">
    <location>
        <begin position="1633"/>
        <end position="1650"/>
    </location>
</feature>
<feature type="compositionally biased region" description="Low complexity" evidence="10">
    <location>
        <begin position="1659"/>
        <end position="1675"/>
    </location>
</feature>
<dbReference type="RefSeq" id="XP_029219202.1">
    <property type="nucleotide sequence ID" value="XM_029364494.1"/>
</dbReference>
<feature type="region of interest" description="Disordered" evidence="10">
    <location>
        <begin position="1148"/>
        <end position="1168"/>
    </location>
</feature>
<dbReference type="GO" id="GO:0012505">
    <property type="term" value="C:endomembrane system"/>
    <property type="evidence" value="ECO:0007669"/>
    <property type="project" value="UniProtKB-SubCell"/>
</dbReference>
<keyword evidence="4" id="KW-0812">Transmembrane</keyword>
<dbReference type="PANTHER" id="PTHR47982">
    <property type="entry name" value="PROLINE-RICH RECEPTOR-LIKE PROTEIN KINASE PERK4"/>
    <property type="match status" value="1"/>
</dbReference>
<dbReference type="Gene3D" id="1.10.510.10">
    <property type="entry name" value="Transferase(Phosphotransferase) domain 1"/>
    <property type="match status" value="1"/>
</dbReference>
<evidence type="ECO:0000256" key="9">
    <source>
        <dbReference type="PROSITE-ProRule" id="PRU10141"/>
    </source>
</evidence>
<feature type="compositionally biased region" description="Basic and acidic residues" evidence="10">
    <location>
        <begin position="376"/>
        <end position="388"/>
    </location>
</feature>
<feature type="compositionally biased region" description="Basic and acidic residues" evidence="10">
    <location>
        <begin position="1514"/>
        <end position="1523"/>
    </location>
</feature>
<feature type="region of interest" description="Disordered" evidence="10">
    <location>
        <begin position="1488"/>
        <end position="1613"/>
    </location>
</feature>
<evidence type="ECO:0000256" key="7">
    <source>
        <dbReference type="ARBA" id="ARBA00022989"/>
    </source>
</evidence>
<feature type="compositionally biased region" description="Basic and acidic residues" evidence="10">
    <location>
        <begin position="1724"/>
        <end position="1768"/>
    </location>
</feature>
<comment type="caution">
    <text evidence="12">The sequence shown here is derived from an EMBL/GenBank/DDBJ whole genome shotgun (WGS) entry which is preliminary data.</text>
</comment>
<dbReference type="InterPro" id="IPR011009">
    <property type="entry name" value="Kinase-like_dom_sf"/>
</dbReference>
<dbReference type="InterPro" id="IPR000719">
    <property type="entry name" value="Prot_kinase_dom"/>
</dbReference>
<keyword evidence="13" id="KW-1185">Reference proteome</keyword>
<evidence type="ECO:0000256" key="8">
    <source>
        <dbReference type="ARBA" id="ARBA00023136"/>
    </source>
</evidence>
<dbReference type="VEuPathDB" id="ToxoDB:BESB_060800"/>
<evidence type="ECO:0000256" key="5">
    <source>
        <dbReference type="ARBA" id="ARBA00022741"/>
    </source>
</evidence>
<dbReference type="STRING" id="94643.A0A2A9MHS3"/>
<feature type="region of interest" description="Disordered" evidence="10">
    <location>
        <begin position="1108"/>
        <end position="1133"/>
    </location>
</feature>
<comment type="subcellular location">
    <subcellularLocation>
        <location evidence="1">Cell envelope</location>
    </subcellularLocation>
    <subcellularLocation>
        <location evidence="2">Endomembrane system</location>
    </subcellularLocation>
</comment>
<keyword evidence="6 9" id="KW-0067">ATP-binding</keyword>
<dbReference type="KEGG" id="bbes:BESB_060800"/>
<feature type="region of interest" description="Disordered" evidence="10">
    <location>
        <begin position="1"/>
        <end position="36"/>
    </location>
</feature>
<feature type="region of interest" description="Disordered" evidence="10">
    <location>
        <begin position="528"/>
        <end position="569"/>
    </location>
</feature>
<evidence type="ECO:0000313" key="12">
    <source>
        <dbReference type="EMBL" id="PFH35193.1"/>
    </source>
</evidence>
<protein>
    <recommendedName>
        <fullName evidence="11">Protein kinase domain-containing protein</fullName>
    </recommendedName>
</protein>
<feature type="region of interest" description="Disordered" evidence="10">
    <location>
        <begin position="592"/>
        <end position="654"/>
    </location>
</feature>
<feature type="region of interest" description="Disordered" evidence="10">
    <location>
        <begin position="447"/>
        <end position="467"/>
    </location>
</feature>
<dbReference type="GeneID" id="40311008"/>
<feature type="compositionally biased region" description="Low complexity" evidence="10">
    <location>
        <begin position="1327"/>
        <end position="1354"/>
    </location>
</feature>
<feature type="compositionally biased region" description="Low complexity" evidence="10">
    <location>
        <begin position="1683"/>
        <end position="1695"/>
    </location>
</feature>
<organism evidence="12 13">
    <name type="scientific">Besnoitia besnoiti</name>
    <name type="common">Apicomplexan protozoan</name>
    <dbReference type="NCBI Taxonomy" id="94643"/>
    <lineage>
        <taxon>Eukaryota</taxon>
        <taxon>Sar</taxon>
        <taxon>Alveolata</taxon>
        <taxon>Apicomplexa</taxon>
        <taxon>Conoidasida</taxon>
        <taxon>Coccidia</taxon>
        <taxon>Eucoccidiorida</taxon>
        <taxon>Eimeriorina</taxon>
        <taxon>Sarcocystidae</taxon>
        <taxon>Besnoitia</taxon>
    </lineage>
</organism>
<dbReference type="GO" id="GO:0004672">
    <property type="term" value="F:protein kinase activity"/>
    <property type="evidence" value="ECO:0007669"/>
    <property type="project" value="InterPro"/>
</dbReference>
<feature type="compositionally biased region" description="Basic and acidic residues" evidence="10">
    <location>
        <begin position="402"/>
        <end position="414"/>
    </location>
</feature>
<feature type="compositionally biased region" description="Basic and acidic residues" evidence="10">
    <location>
        <begin position="1548"/>
        <end position="1557"/>
    </location>
</feature>
<reference evidence="12 13" key="1">
    <citation type="submission" date="2017-09" db="EMBL/GenBank/DDBJ databases">
        <title>Genome sequencing of Besnoitia besnoiti strain Bb-Ger1.</title>
        <authorList>
            <person name="Schares G."/>
            <person name="Venepally P."/>
            <person name="Lorenzi H.A."/>
        </authorList>
    </citation>
    <scope>NUCLEOTIDE SEQUENCE [LARGE SCALE GENOMIC DNA]</scope>
    <source>
        <strain evidence="12 13">Bb-Ger1</strain>
    </source>
</reference>
<dbReference type="OrthoDB" id="332140at2759"/>
<dbReference type="SMART" id="SM00220">
    <property type="entry name" value="S_TKc"/>
    <property type="match status" value="1"/>
</dbReference>
<evidence type="ECO:0000256" key="4">
    <source>
        <dbReference type="ARBA" id="ARBA00022692"/>
    </source>
</evidence>
<keyword evidence="3" id="KW-0808">Transferase</keyword>
<feature type="region of interest" description="Disordered" evidence="10">
    <location>
        <begin position="1630"/>
        <end position="1709"/>
    </location>
</feature>
<dbReference type="GO" id="GO:0005524">
    <property type="term" value="F:ATP binding"/>
    <property type="evidence" value="ECO:0007669"/>
    <property type="project" value="UniProtKB-UniRule"/>
</dbReference>
<evidence type="ECO:0000256" key="3">
    <source>
        <dbReference type="ARBA" id="ARBA00022679"/>
    </source>
</evidence>
<proteinExistence type="predicted"/>
<dbReference type="InterPro" id="IPR017441">
    <property type="entry name" value="Protein_kinase_ATP_BS"/>
</dbReference>
<feature type="region of interest" description="Disordered" evidence="10">
    <location>
        <begin position="367"/>
        <end position="414"/>
    </location>
</feature>
<evidence type="ECO:0000256" key="6">
    <source>
        <dbReference type="ARBA" id="ARBA00022840"/>
    </source>
</evidence>
<feature type="region of interest" description="Disordered" evidence="10">
    <location>
        <begin position="805"/>
        <end position="844"/>
    </location>
</feature>
<gene>
    <name evidence="12" type="ORF">BESB_060800</name>
</gene>